<dbReference type="InterPro" id="IPR005146">
    <property type="entry name" value="B3/B4_tRNA-bd"/>
</dbReference>
<evidence type="ECO:0000313" key="16">
    <source>
        <dbReference type="EMBL" id="PIV63436.1"/>
    </source>
</evidence>
<dbReference type="InterPro" id="IPR009061">
    <property type="entry name" value="DNA-bd_dom_put_sf"/>
</dbReference>
<feature type="binding site" evidence="13">
    <location>
        <position position="354"/>
    </location>
    <ligand>
        <name>Mg(2+)</name>
        <dbReference type="ChEBI" id="CHEBI:18420"/>
        <note>shared with alpha subunit</note>
    </ligand>
</feature>
<organism evidence="16 17">
    <name type="scientific">bacterium (Candidatus Ratteibacteria) CG01_land_8_20_14_3_00_40_19</name>
    <dbReference type="NCBI Taxonomy" id="2014290"/>
    <lineage>
        <taxon>Bacteria</taxon>
        <taxon>Candidatus Ratteibacteria</taxon>
    </lineage>
</organism>
<dbReference type="FunFam" id="3.50.40.10:FF:000001">
    <property type="entry name" value="Phenylalanine--tRNA ligase beta subunit"/>
    <property type="match status" value="1"/>
</dbReference>
<comment type="cofactor">
    <cofactor evidence="13">
        <name>Mg(2+)</name>
        <dbReference type="ChEBI" id="CHEBI:18420"/>
    </cofactor>
    <text evidence="13">Binds 2 magnesium ions per tetramer.</text>
</comment>
<gene>
    <name evidence="13 16" type="primary">pheT</name>
    <name evidence="16" type="ORF">COS11_07435</name>
</gene>
<evidence type="ECO:0000256" key="5">
    <source>
        <dbReference type="ARBA" id="ARBA00022598"/>
    </source>
</evidence>
<dbReference type="GO" id="GO:0003723">
    <property type="term" value="F:RNA binding"/>
    <property type="evidence" value="ECO:0007669"/>
    <property type="project" value="InterPro"/>
</dbReference>
<evidence type="ECO:0000256" key="7">
    <source>
        <dbReference type="ARBA" id="ARBA00022741"/>
    </source>
</evidence>
<evidence type="ECO:0000256" key="1">
    <source>
        <dbReference type="ARBA" id="ARBA00004496"/>
    </source>
</evidence>
<dbReference type="InterPro" id="IPR005121">
    <property type="entry name" value="Fdx_antiC-bd"/>
</dbReference>
<proteinExistence type="inferred from homology"/>
<feature type="domain" description="FDX-ACB" evidence="14">
    <location>
        <begin position="570"/>
        <end position="662"/>
    </location>
</feature>
<comment type="similarity">
    <text evidence="2 13">Belongs to the phenylalanyl-tRNA synthetase beta subunit family. Type 1 subfamily.</text>
</comment>
<dbReference type="SUPFAM" id="SSF55681">
    <property type="entry name" value="Class II aaRS and biotin synthetases"/>
    <property type="match status" value="1"/>
</dbReference>
<evidence type="ECO:0000256" key="4">
    <source>
        <dbReference type="ARBA" id="ARBA00022490"/>
    </source>
</evidence>
<comment type="catalytic activity">
    <reaction evidence="12 13">
        <text>tRNA(Phe) + L-phenylalanine + ATP = L-phenylalanyl-tRNA(Phe) + AMP + diphosphate + H(+)</text>
        <dbReference type="Rhea" id="RHEA:19413"/>
        <dbReference type="Rhea" id="RHEA-COMP:9668"/>
        <dbReference type="Rhea" id="RHEA-COMP:9699"/>
        <dbReference type="ChEBI" id="CHEBI:15378"/>
        <dbReference type="ChEBI" id="CHEBI:30616"/>
        <dbReference type="ChEBI" id="CHEBI:33019"/>
        <dbReference type="ChEBI" id="CHEBI:58095"/>
        <dbReference type="ChEBI" id="CHEBI:78442"/>
        <dbReference type="ChEBI" id="CHEBI:78531"/>
        <dbReference type="ChEBI" id="CHEBI:456215"/>
        <dbReference type="EC" id="6.1.1.20"/>
    </reaction>
</comment>
<dbReference type="SMART" id="SM00873">
    <property type="entry name" value="B3_4"/>
    <property type="match status" value="1"/>
</dbReference>
<dbReference type="SMART" id="SM00874">
    <property type="entry name" value="B5"/>
    <property type="match status" value="1"/>
</dbReference>
<dbReference type="InterPro" id="IPR041616">
    <property type="entry name" value="PheRS_beta_core"/>
</dbReference>
<keyword evidence="6 13" id="KW-0479">Metal-binding</keyword>
<keyword evidence="11 13" id="KW-0030">Aminoacyl-tRNA synthetase</keyword>
<evidence type="ECO:0000256" key="10">
    <source>
        <dbReference type="ARBA" id="ARBA00022917"/>
    </source>
</evidence>
<keyword evidence="10 13" id="KW-0648">Protein biosynthesis</keyword>
<feature type="binding site" evidence="13">
    <location>
        <position position="344"/>
    </location>
    <ligand>
        <name>Mg(2+)</name>
        <dbReference type="ChEBI" id="CHEBI:18420"/>
        <note>shared with alpha subunit</note>
    </ligand>
</feature>
<comment type="subcellular location">
    <subcellularLocation>
        <location evidence="1 13">Cytoplasm</location>
    </subcellularLocation>
</comment>
<evidence type="ECO:0000256" key="8">
    <source>
        <dbReference type="ARBA" id="ARBA00022840"/>
    </source>
</evidence>
<dbReference type="GO" id="GO:0009328">
    <property type="term" value="C:phenylalanine-tRNA ligase complex"/>
    <property type="evidence" value="ECO:0007669"/>
    <property type="project" value="TreeGrafter"/>
</dbReference>
<keyword evidence="5 13" id="KW-0436">Ligase</keyword>
<dbReference type="PROSITE" id="PS51447">
    <property type="entry name" value="FDX_ACB"/>
    <property type="match status" value="1"/>
</dbReference>
<dbReference type="PANTHER" id="PTHR10947:SF0">
    <property type="entry name" value="PHENYLALANINE--TRNA LIGASE BETA SUBUNIT"/>
    <property type="match status" value="1"/>
</dbReference>
<dbReference type="PANTHER" id="PTHR10947">
    <property type="entry name" value="PHENYLALANYL-TRNA SYNTHETASE BETA CHAIN AND LEUCINE-RICH REPEAT-CONTAINING PROTEIN 47"/>
    <property type="match status" value="1"/>
</dbReference>
<comment type="caution">
    <text evidence="16">The sequence shown here is derived from an EMBL/GenBank/DDBJ whole genome shotgun (WGS) entry which is preliminary data.</text>
</comment>
<evidence type="ECO:0000256" key="9">
    <source>
        <dbReference type="ARBA" id="ARBA00022842"/>
    </source>
</evidence>
<evidence type="ECO:0000256" key="2">
    <source>
        <dbReference type="ARBA" id="ARBA00008653"/>
    </source>
</evidence>
<dbReference type="InterPro" id="IPR045060">
    <property type="entry name" value="Phe-tRNA-ligase_IIc_bsu"/>
</dbReference>
<dbReference type="InterPro" id="IPR036690">
    <property type="entry name" value="Fdx_antiC-bd_sf"/>
</dbReference>
<reference evidence="17" key="1">
    <citation type="submission" date="2017-09" db="EMBL/GenBank/DDBJ databases">
        <title>Depth-based differentiation of microbial function through sediment-hosted aquifers and enrichment of novel symbionts in the deep terrestrial subsurface.</title>
        <authorList>
            <person name="Probst A.J."/>
            <person name="Ladd B."/>
            <person name="Jarett J.K."/>
            <person name="Geller-Mcgrath D.E."/>
            <person name="Sieber C.M.K."/>
            <person name="Emerson J.B."/>
            <person name="Anantharaman K."/>
            <person name="Thomas B.C."/>
            <person name="Malmstrom R."/>
            <person name="Stieglmeier M."/>
            <person name="Klingl A."/>
            <person name="Woyke T."/>
            <person name="Ryan C.M."/>
            <person name="Banfield J.F."/>
        </authorList>
    </citation>
    <scope>NUCLEOTIDE SEQUENCE [LARGE SCALE GENOMIC DNA]</scope>
</reference>
<comment type="subunit">
    <text evidence="3 13">Tetramer of two alpha and two beta subunits.</text>
</comment>
<dbReference type="InterPro" id="IPR045864">
    <property type="entry name" value="aa-tRNA-synth_II/BPL/LPL"/>
</dbReference>
<dbReference type="NCBIfam" id="TIGR00472">
    <property type="entry name" value="pheT_bact"/>
    <property type="match status" value="1"/>
</dbReference>
<dbReference type="Pfam" id="PF03147">
    <property type="entry name" value="FDX-ACB"/>
    <property type="match status" value="1"/>
</dbReference>
<keyword evidence="9 13" id="KW-0460">Magnesium</keyword>
<dbReference type="Pfam" id="PF03484">
    <property type="entry name" value="B5"/>
    <property type="match status" value="1"/>
</dbReference>
<dbReference type="InterPro" id="IPR004532">
    <property type="entry name" value="Phe-tRNA-ligase_IIc_bsu_bact"/>
</dbReference>
<accession>A0A2M7E6T0</accession>
<dbReference type="SMART" id="SM00896">
    <property type="entry name" value="FDX-ACB"/>
    <property type="match status" value="1"/>
</dbReference>
<dbReference type="Gene3D" id="3.50.40.10">
    <property type="entry name" value="Phenylalanyl-trna Synthetase, Chain B, domain 3"/>
    <property type="match status" value="1"/>
</dbReference>
<dbReference type="EC" id="6.1.1.20" evidence="13"/>
<dbReference type="EMBL" id="PETL01000357">
    <property type="protein sequence ID" value="PIV63436.1"/>
    <property type="molecule type" value="Genomic_DNA"/>
</dbReference>
<dbReference type="SUPFAM" id="SSF54991">
    <property type="entry name" value="Anticodon-binding domain of PheRS"/>
    <property type="match status" value="1"/>
</dbReference>
<evidence type="ECO:0000256" key="3">
    <source>
        <dbReference type="ARBA" id="ARBA00011209"/>
    </source>
</evidence>
<dbReference type="PROSITE" id="PS51483">
    <property type="entry name" value="B5"/>
    <property type="match status" value="1"/>
</dbReference>
<evidence type="ECO:0000259" key="15">
    <source>
        <dbReference type="PROSITE" id="PS51483"/>
    </source>
</evidence>
<dbReference type="GO" id="GO:0006432">
    <property type="term" value="P:phenylalanyl-tRNA aminoacylation"/>
    <property type="evidence" value="ECO:0007669"/>
    <property type="project" value="UniProtKB-UniRule"/>
</dbReference>
<evidence type="ECO:0000256" key="12">
    <source>
        <dbReference type="ARBA" id="ARBA00049255"/>
    </source>
</evidence>
<dbReference type="GO" id="GO:0004826">
    <property type="term" value="F:phenylalanine-tRNA ligase activity"/>
    <property type="evidence" value="ECO:0007669"/>
    <property type="project" value="UniProtKB-UniRule"/>
</dbReference>
<dbReference type="HAMAP" id="MF_00283">
    <property type="entry name" value="Phe_tRNA_synth_beta1"/>
    <property type="match status" value="1"/>
</dbReference>
<dbReference type="Proteomes" id="UP000228886">
    <property type="component" value="Unassembled WGS sequence"/>
</dbReference>
<dbReference type="AlphaFoldDB" id="A0A2M7E6T0"/>
<dbReference type="FunFam" id="3.30.56.10:FF:000002">
    <property type="entry name" value="Phenylalanine--tRNA ligase beta subunit"/>
    <property type="match status" value="1"/>
</dbReference>
<dbReference type="Pfam" id="PF17759">
    <property type="entry name" value="tRNA_synthFbeta"/>
    <property type="match status" value="1"/>
</dbReference>
<keyword evidence="7 13" id="KW-0547">Nucleotide-binding</keyword>
<keyword evidence="4 13" id="KW-0963">Cytoplasm</keyword>
<dbReference type="CDD" id="cd00769">
    <property type="entry name" value="PheRS_beta_core"/>
    <property type="match status" value="1"/>
</dbReference>
<dbReference type="SUPFAM" id="SSF46955">
    <property type="entry name" value="Putative DNA-binding domain"/>
    <property type="match status" value="2"/>
</dbReference>
<dbReference type="Gene3D" id="3.30.930.10">
    <property type="entry name" value="Bira Bifunctional Protein, Domain 2"/>
    <property type="match status" value="1"/>
</dbReference>
<dbReference type="Gene3D" id="3.30.56.10">
    <property type="match status" value="2"/>
</dbReference>
<evidence type="ECO:0000256" key="6">
    <source>
        <dbReference type="ARBA" id="ARBA00022723"/>
    </source>
</evidence>
<dbReference type="SUPFAM" id="SSF56037">
    <property type="entry name" value="PheT/TilS domain"/>
    <property type="match status" value="1"/>
</dbReference>
<protein>
    <recommendedName>
        <fullName evidence="13">Phenylalanine--tRNA ligase beta subunit</fullName>
        <ecNumber evidence="13">6.1.1.20</ecNumber>
    </recommendedName>
    <alternativeName>
        <fullName evidence="13">Phenylalanyl-tRNA synthetase beta subunit</fullName>
        <shortName evidence="13">PheRS</shortName>
    </alternativeName>
</protein>
<dbReference type="Pfam" id="PF03483">
    <property type="entry name" value="B3_4"/>
    <property type="match status" value="1"/>
</dbReference>
<sequence>MVYSYRWLKEYIDFDLSPEGLMELLTFSGLPIENFVSLPKDTVFECEIPANRGDLLSIFGMARELAAILRRKESLRLPPVFSEEGLNFSFKVSSSVPTLCPFYSARMIKGVKVKPSPDWLQEKLTKARLRPINNVVDITNLVLLETGQPLHAFDQRKIDGEIIVRCAAYGEKLRTLDGNFRKLNQSMLIIADQKKPLAIAGVIGGEESQVTETTCDVLLESACFSPSSIRRTTKSFNLSTESSFHFERGVDPNGVVFALNRASWLLEKECEGNVGQLNRAGNFLRGGSFLFPSCKLELRKEKVSRLLGIEISTGEIKRILTSLNFKVWENEDLFEIEIPSFRHDITEEVDLIEEVARLYGYEKIPAGIPKAKITPSSENKQEKIASRARNILVSFGLNEVVAPSFSPFSDVEEIKIANPLTVEQSVLRTNLLASLLSIFSHNVNQGNKKMGFFELGKVYLQKDNCLREKLMLSIGLYNSGNFFDLKGILEELLKRTGILGCIVKDFNHRLLEEGASAGIFVNNKLIGYFGAPKKNLTSSMKLKGEIYLAELDFELLTEFASFEKEFKPLPKYPKIKRDLSIIVDEEIDWEKISETIKDISNLIKKVEIFDVYKGEEIPSGYRGLAISILYQSSERTLTKGEVDEVQGKVEKRLKDCYKIEVRGCLTTPKGK</sequence>
<feature type="domain" description="B5" evidence="15">
    <location>
        <begin position="291"/>
        <end position="366"/>
    </location>
</feature>
<evidence type="ECO:0000256" key="11">
    <source>
        <dbReference type="ARBA" id="ARBA00023146"/>
    </source>
</evidence>
<evidence type="ECO:0000259" key="14">
    <source>
        <dbReference type="PROSITE" id="PS51447"/>
    </source>
</evidence>
<name>A0A2M7E6T0_9BACT</name>
<evidence type="ECO:0000256" key="13">
    <source>
        <dbReference type="HAMAP-Rule" id="MF_00283"/>
    </source>
</evidence>
<dbReference type="GO" id="GO:0000287">
    <property type="term" value="F:magnesium ion binding"/>
    <property type="evidence" value="ECO:0007669"/>
    <property type="project" value="UniProtKB-UniRule"/>
</dbReference>
<dbReference type="InterPro" id="IPR005147">
    <property type="entry name" value="tRNA_synthase_B5-dom"/>
</dbReference>
<keyword evidence="8 13" id="KW-0067">ATP-binding</keyword>
<dbReference type="Gene3D" id="3.30.70.380">
    <property type="entry name" value="Ferrodoxin-fold anticodon-binding domain"/>
    <property type="match status" value="1"/>
</dbReference>
<feature type="binding site" evidence="13">
    <location>
        <position position="353"/>
    </location>
    <ligand>
        <name>Mg(2+)</name>
        <dbReference type="ChEBI" id="CHEBI:18420"/>
        <note>shared with alpha subunit</note>
    </ligand>
</feature>
<dbReference type="GO" id="GO:0005524">
    <property type="term" value="F:ATP binding"/>
    <property type="evidence" value="ECO:0007669"/>
    <property type="project" value="UniProtKB-UniRule"/>
</dbReference>
<feature type="binding site" evidence="13">
    <location>
        <position position="350"/>
    </location>
    <ligand>
        <name>Mg(2+)</name>
        <dbReference type="ChEBI" id="CHEBI:18420"/>
        <note>shared with alpha subunit</note>
    </ligand>
</feature>
<evidence type="ECO:0000313" key="17">
    <source>
        <dbReference type="Proteomes" id="UP000228886"/>
    </source>
</evidence>
<dbReference type="InterPro" id="IPR020825">
    <property type="entry name" value="Phe-tRNA_synthase-like_B3/B4"/>
</dbReference>